<gene>
    <name evidence="1" type="ORF">MCHLO_13214</name>
</gene>
<sequence length="184" mass="20116">MDHSTISAPSSHICQQAPSGGLAPRPATFYVMGVAKTLDSAPLTLARGLADSRGSWESETREPVDLSLRGDWRIDAEANDPKPKHAAQWKLNQHHELRVEMALDSGAALSGQHQTAPTIRDFGRTAYASGRNSDRGKDVVPLFWVSQPWGSRIGSRERGAIQASEPTFAARPRPQTRFYCLGLI</sequence>
<proteinExistence type="predicted"/>
<name>A0ABQ0LZN4_MYCCL</name>
<protein>
    <submittedName>
        <fullName evidence="1">Uncharacterized protein</fullName>
    </submittedName>
</protein>
<keyword evidence="2" id="KW-1185">Reference proteome</keyword>
<evidence type="ECO:0000313" key="2">
    <source>
        <dbReference type="Proteomes" id="UP000815677"/>
    </source>
</evidence>
<organism evidence="1 2">
    <name type="scientific">Mycena chlorophos</name>
    <name type="common">Agaric fungus</name>
    <name type="synonym">Agaricus chlorophos</name>
    <dbReference type="NCBI Taxonomy" id="658473"/>
    <lineage>
        <taxon>Eukaryota</taxon>
        <taxon>Fungi</taxon>
        <taxon>Dikarya</taxon>
        <taxon>Basidiomycota</taxon>
        <taxon>Agaricomycotina</taxon>
        <taxon>Agaricomycetes</taxon>
        <taxon>Agaricomycetidae</taxon>
        <taxon>Agaricales</taxon>
        <taxon>Marasmiineae</taxon>
        <taxon>Mycenaceae</taxon>
        <taxon>Mycena</taxon>
    </lineage>
</organism>
<dbReference type="EMBL" id="DF849315">
    <property type="protein sequence ID" value="GAT56570.1"/>
    <property type="molecule type" value="Genomic_DNA"/>
</dbReference>
<reference evidence="1" key="1">
    <citation type="submission" date="2014-09" db="EMBL/GenBank/DDBJ databases">
        <title>Genome sequence of the luminous mushroom Mycena chlorophos for searching fungal bioluminescence genes.</title>
        <authorList>
            <person name="Tanaka Y."/>
            <person name="Kasuga D."/>
            <person name="Oba Y."/>
            <person name="Hase S."/>
            <person name="Sato K."/>
            <person name="Oba Y."/>
            <person name="Sakakibara Y."/>
        </authorList>
    </citation>
    <scope>NUCLEOTIDE SEQUENCE</scope>
</reference>
<dbReference type="Proteomes" id="UP000815677">
    <property type="component" value="Unassembled WGS sequence"/>
</dbReference>
<accession>A0ABQ0LZN4</accession>
<evidence type="ECO:0000313" key="1">
    <source>
        <dbReference type="EMBL" id="GAT56570.1"/>
    </source>
</evidence>